<name>A0A8J7LYZ2_9BACT</name>
<dbReference type="RefSeq" id="WP_199384671.1">
    <property type="nucleotide sequence ID" value="NZ_JAEMHM010000010.1"/>
</dbReference>
<keyword evidence="3" id="KW-1185">Reference proteome</keyword>
<dbReference type="SUPFAM" id="SSF55785">
    <property type="entry name" value="PYP-like sensor domain (PAS domain)"/>
    <property type="match status" value="1"/>
</dbReference>
<dbReference type="AlphaFoldDB" id="A0A8J7LYZ2"/>
<protein>
    <submittedName>
        <fullName evidence="2">PAS domain-containing protein</fullName>
    </submittedName>
</protein>
<evidence type="ECO:0000313" key="2">
    <source>
        <dbReference type="EMBL" id="MBJ6725782.1"/>
    </source>
</evidence>
<proteinExistence type="predicted"/>
<evidence type="ECO:0000259" key="1">
    <source>
        <dbReference type="Pfam" id="PF13188"/>
    </source>
</evidence>
<accession>A0A8J7LYZ2</accession>
<dbReference type="EMBL" id="JAEMHM010000010">
    <property type="protein sequence ID" value="MBJ6725782.1"/>
    <property type="molecule type" value="Genomic_DNA"/>
</dbReference>
<dbReference type="InterPro" id="IPR000014">
    <property type="entry name" value="PAS"/>
</dbReference>
<feature type="domain" description="PAS" evidence="1">
    <location>
        <begin position="11"/>
        <end position="57"/>
    </location>
</feature>
<dbReference type="Pfam" id="PF13188">
    <property type="entry name" value="PAS_8"/>
    <property type="match status" value="1"/>
</dbReference>
<dbReference type="Gene3D" id="3.30.450.20">
    <property type="entry name" value="PAS domain"/>
    <property type="match status" value="1"/>
</dbReference>
<reference evidence="2" key="1">
    <citation type="submission" date="2020-12" db="EMBL/GenBank/DDBJ databases">
        <title>Geomonas sp. Red875, isolated from river sediment.</title>
        <authorList>
            <person name="Xu Z."/>
            <person name="Zhang Z."/>
            <person name="Masuda Y."/>
            <person name="Itoh H."/>
            <person name="Senoo K."/>
        </authorList>
    </citation>
    <scope>NUCLEOTIDE SEQUENCE</scope>
    <source>
        <strain evidence="2">Red875</strain>
    </source>
</reference>
<dbReference type="Proteomes" id="UP000636888">
    <property type="component" value="Unassembled WGS sequence"/>
</dbReference>
<evidence type="ECO:0000313" key="3">
    <source>
        <dbReference type="Proteomes" id="UP000636888"/>
    </source>
</evidence>
<gene>
    <name evidence="2" type="ORF">JFN93_13765</name>
</gene>
<organism evidence="2 3">
    <name type="scientific">Geomesophilobacter sediminis</name>
    <dbReference type="NCBI Taxonomy" id="2798584"/>
    <lineage>
        <taxon>Bacteria</taxon>
        <taxon>Pseudomonadati</taxon>
        <taxon>Thermodesulfobacteriota</taxon>
        <taxon>Desulfuromonadia</taxon>
        <taxon>Geobacterales</taxon>
        <taxon>Geobacteraceae</taxon>
        <taxon>Geomesophilobacter</taxon>
    </lineage>
</organism>
<comment type="caution">
    <text evidence="2">The sequence shown here is derived from an EMBL/GenBank/DDBJ whole genome shotgun (WGS) entry which is preliminary data.</text>
</comment>
<dbReference type="InterPro" id="IPR035965">
    <property type="entry name" value="PAS-like_dom_sf"/>
</dbReference>
<sequence length="191" mass="20887">MSKQSPASISFDAIPVPTFIVDDDVRIASMNQAARTFLGGHEEPFRDRRGGEVLNCIRAKQTPEGCGSATSCESCLIRASVRKTVGGASVTRSRTVVQVTEGDSVAEMELLITTSPYSEGQVVLMIEDITEVAALRALVPICMDCKKIRKDDNFWDSIEEYLAQKIGVDLSHGLCPTCFEKRVHEANDTET</sequence>